<proteinExistence type="predicted"/>
<keyword evidence="2" id="KW-1185">Reference proteome</keyword>
<organism evidence="1 2">
    <name type="scientific">Lipomyces orientalis</name>
    <dbReference type="NCBI Taxonomy" id="1233043"/>
    <lineage>
        <taxon>Eukaryota</taxon>
        <taxon>Fungi</taxon>
        <taxon>Dikarya</taxon>
        <taxon>Ascomycota</taxon>
        <taxon>Saccharomycotina</taxon>
        <taxon>Lipomycetes</taxon>
        <taxon>Lipomycetales</taxon>
        <taxon>Lipomycetaceae</taxon>
        <taxon>Lipomyces</taxon>
    </lineage>
</organism>
<reference evidence="2" key="1">
    <citation type="journal article" date="2024" name="Front. Bioeng. Biotechnol.">
        <title>Genome-scale model development and genomic sequencing of the oleaginous clade Lipomyces.</title>
        <authorList>
            <person name="Czajka J.J."/>
            <person name="Han Y."/>
            <person name="Kim J."/>
            <person name="Mondo S.J."/>
            <person name="Hofstad B.A."/>
            <person name="Robles A."/>
            <person name="Haridas S."/>
            <person name="Riley R."/>
            <person name="LaButti K."/>
            <person name="Pangilinan J."/>
            <person name="Andreopoulos W."/>
            <person name="Lipzen A."/>
            <person name="Yan J."/>
            <person name="Wang M."/>
            <person name="Ng V."/>
            <person name="Grigoriev I.V."/>
            <person name="Spatafora J.W."/>
            <person name="Magnuson J.K."/>
            <person name="Baker S.E."/>
            <person name="Pomraning K.R."/>
        </authorList>
    </citation>
    <scope>NUCLEOTIDE SEQUENCE [LARGE SCALE GENOMIC DNA]</scope>
    <source>
        <strain evidence="2">CBS 10300</strain>
    </source>
</reference>
<protein>
    <submittedName>
        <fullName evidence="1">Uncharacterized protein</fullName>
    </submittedName>
</protein>
<evidence type="ECO:0000313" key="1">
    <source>
        <dbReference type="EMBL" id="KAK9319062.1"/>
    </source>
</evidence>
<dbReference type="EMBL" id="MU970235">
    <property type="protein sequence ID" value="KAK9319062.1"/>
    <property type="molecule type" value="Genomic_DNA"/>
</dbReference>
<evidence type="ECO:0000313" key="2">
    <source>
        <dbReference type="Proteomes" id="UP001489719"/>
    </source>
</evidence>
<accession>A0ACC3TDV4</accession>
<dbReference type="Proteomes" id="UP001489719">
    <property type="component" value="Unassembled WGS sequence"/>
</dbReference>
<gene>
    <name evidence="1" type="ORF">V1517DRAFT_75621</name>
</gene>
<comment type="caution">
    <text evidence="1">The sequence shown here is derived from an EMBL/GenBank/DDBJ whole genome shotgun (WGS) entry which is preliminary data.</text>
</comment>
<sequence>MENLPAKAHQACGHCRKHKRKCDKALPSCGLCVRTERACDYDETPKPPPSAEDFADLQSRISELESRLSTTRSGSSAVFLYL</sequence>
<name>A0ACC3TDV4_9ASCO</name>